<proteinExistence type="inferred from homology"/>
<feature type="transmembrane region" description="Helical" evidence="11">
    <location>
        <begin position="163"/>
        <end position="188"/>
    </location>
</feature>
<comment type="caution">
    <text evidence="13">The sequence shown here is derived from an EMBL/GenBank/DDBJ whole genome shotgun (WGS) entry which is preliminary data.</text>
</comment>
<dbReference type="EMBL" id="BIMX01000003">
    <property type="protein sequence ID" value="GCE97829.1"/>
    <property type="molecule type" value="Genomic_DNA"/>
</dbReference>
<dbReference type="AlphaFoldDB" id="A0A4C2E514"/>
<evidence type="ECO:0000256" key="7">
    <source>
        <dbReference type="ARBA" id="ARBA00022824"/>
    </source>
</evidence>
<feature type="transmembrane region" description="Helical" evidence="11">
    <location>
        <begin position="200"/>
        <end position="227"/>
    </location>
</feature>
<name>A0A4C2E514_9SACH</name>
<keyword evidence="6 11" id="KW-0812">Transmembrane</keyword>
<evidence type="ECO:0000256" key="10">
    <source>
        <dbReference type="ARBA" id="ARBA00038466"/>
    </source>
</evidence>
<evidence type="ECO:0000256" key="9">
    <source>
        <dbReference type="ARBA" id="ARBA00023136"/>
    </source>
</evidence>
<keyword evidence="14" id="KW-1185">Reference proteome</keyword>
<dbReference type="GO" id="GO:0006506">
    <property type="term" value="P:GPI anchor biosynthetic process"/>
    <property type="evidence" value="ECO:0007669"/>
    <property type="project" value="UniProtKB-KW"/>
</dbReference>
<keyword evidence="8 11" id="KW-1133">Transmembrane helix</keyword>
<feature type="signal peptide" evidence="12">
    <location>
        <begin position="1"/>
        <end position="22"/>
    </location>
</feature>
<dbReference type="Proteomes" id="UP000301737">
    <property type="component" value="Unassembled WGS sequence"/>
</dbReference>
<evidence type="ECO:0000313" key="14">
    <source>
        <dbReference type="Proteomes" id="UP000301737"/>
    </source>
</evidence>
<keyword evidence="7 11" id="KW-0256">Endoplasmic reticulum</keyword>
<dbReference type="OrthoDB" id="10066429at2759"/>
<comment type="similarity">
    <text evidence="10">Belongs to the glycosyltransferase 22 family. PIGZ subfamily.</text>
</comment>
<evidence type="ECO:0000256" key="4">
    <source>
        <dbReference type="ARBA" id="ARBA00022676"/>
    </source>
</evidence>
<evidence type="ECO:0000256" key="11">
    <source>
        <dbReference type="RuleBase" id="RU363075"/>
    </source>
</evidence>
<evidence type="ECO:0000256" key="5">
    <source>
        <dbReference type="ARBA" id="ARBA00022679"/>
    </source>
</evidence>
<dbReference type="EC" id="2.4.1.-" evidence="11"/>
<evidence type="ECO:0000256" key="1">
    <source>
        <dbReference type="ARBA" id="ARBA00004477"/>
    </source>
</evidence>
<dbReference type="PANTHER" id="PTHR22760:SF3">
    <property type="entry name" value="GPI MANNOSYLTRANSFERASE 4"/>
    <property type="match status" value="1"/>
</dbReference>
<dbReference type="GO" id="GO:0005789">
    <property type="term" value="C:endoplasmic reticulum membrane"/>
    <property type="evidence" value="ECO:0007669"/>
    <property type="project" value="UniProtKB-SubCell"/>
</dbReference>
<dbReference type="PANTHER" id="PTHR22760">
    <property type="entry name" value="GLYCOSYLTRANSFERASE"/>
    <property type="match status" value="1"/>
</dbReference>
<accession>A0A4C2E514</accession>
<gene>
    <name evidence="13" type="primary">SMP3</name>
    <name evidence="13" type="ORF">ZYGM_002376</name>
</gene>
<evidence type="ECO:0000256" key="6">
    <source>
        <dbReference type="ARBA" id="ARBA00022692"/>
    </source>
</evidence>
<keyword evidence="5 13" id="KW-0808">Transferase</keyword>
<dbReference type="Pfam" id="PF03901">
    <property type="entry name" value="Glyco_transf_22"/>
    <property type="match status" value="1"/>
</dbReference>
<dbReference type="InterPro" id="IPR005599">
    <property type="entry name" value="GPI_mannosylTrfase"/>
</dbReference>
<dbReference type="GO" id="GO:0000026">
    <property type="term" value="F:alpha-1,2-mannosyltransferase activity"/>
    <property type="evidence" value="ECO:0007669"/>
    <property type="project" value="TreeGrafter"/>
</dbReference>
<evidence type="ECO:0000256" key="12">
    <source>
        <dbReference type="SAM" id="SignalP"/>
    </source>
</evidence>
<evidence type="ECO:0000256" key="8">
    <source>
        <dbReference type="ARBA" id="ARBA00022989"/>
    </source>
</evidence>
<comment type="pathway">
    <text evidence="2">Glycolipid biosynthesis; glycosylphosphatidylinositol-anchor biosynthesis.</text>
</comment>
<feature type="transmembrane region" description="Helical" evidence="11">
    <location>
        <begin position="62"/>
        <end position="82"/>
    </location>
</feature>
<organism evidence="13 14">
    <name type="scientific">Zygosaccharomyces mellis</name>
    <dbReference type="NCBI Taxonomy" id="42258"/>
    <lineage>
        <taxon>Eukaryota</taxon>
        <taxon>Fungi</taxon>
        <taxon>Dikarya</taxon>
        <taxon>Ascomycota</taxon>
        <taxon>Saccharomycotina</taxon>
        <taxon>Saccharomycetes</taxon>
        <taxon>Saccharomycetales</taxon>
        <taxon>Saccharomycetaceae</taxon>
        <taxon>Zygosaccharomyces</taxon>
    </lineage>
</organism>
<protein>
    <recommendedName>
        <fullName evidence="11">Mannosyltransferase</fullName>
        <ecNumber evidence="11">2.4.1.-</ecNumber>
    </recommendedName>
</protein>
<comment type="subcellular location">
    <subcellularLocation>
        <location evidence="1 11">Endoplasmic reticulum membrane</location>
        <topology evidence="1 11">Multi-pass membrane protein</topology>
    </subcellularLocation>
</comment>
<evidence type="ECO:0000313" key="13">
    <source>
        <dbReference type="EMBL" id="GCE97829.1"/>
    </source>
</evidence>
<sequence length="487" mass="56297">MNWFLWILIGVFIALQPSYIHPDEHFQSLEVLATRIWGIKGSIPWEFTQVHSARSFVPLYIGYWWVFQLHGILSPIWVLRLIRLQNFGLYLLVSRYALNHLMHSGTQAEFVLQSSYIAWCHQSHSFSNSLETLLLLIALSLYNDLICTPYGKHAMAKSAVLSVVIALGIFNRITFPIFLVLPSIVLFVKFYLRSWRSLMVLGFTLLLSALSFIYVDTLIYGCSYWVIAPWNNLKYNLDETNLAQHGLHPRYTHILVNFPQIVGPAVLFLQLPRRSLRGWLSDIPLLSVLSGLVLLSVFKHQELRFLIPLVPLILMSLKFNKYWEIYGVKTWISFNIIMAITMGVLHQGGIVPLLDVMREEPLGVHIWWKTYSPPTWMYSNQRTLYSTTNFVDDVEKVDNIPFSSIHDHVVDLKGSDEKLLNYTLDQFLLQTTNVQLIAPNSIAHRLKSLQDNYQFQSLQSWPIHLDLDHIGQSGKILGISRYSVVRR</sequence>
<feature type="chain" id="PRO_5020670570" description="Mannosyltransferase" evidence="12">
    <location>
        <begin position="23"/>
        <end position="487"/>
    </location>
</feature>
<feature type="transmembrane region" description="Helical" evidence="11">
    <location>
        <begin position="332"/>
        <end position="354"/>
    </location>
</feature>
<reference evidence="13 14" key="1">
    <citation type="submission" date="2019-01" db="EMBL/GenBank/DDBJ databases">
        <title>Draft Genome Sequencing of Zygosaccharomyces mellis Ca-7.</title>
        <authorList>
            <person name="Shiwa Y."/>
            <person name="Kanesaki Y."/>
            <person name="Ishige T."/>
            <person name="Mura K."/>
            <person name="Hori T."/>
            <person name="Tamura T."/>
        </authorList>
    </citation>
    <scope>NUCLEOTIDE SEQUENCE [LARGE SCALE GENOMIC DNA]</scope>
    <source>
        <strain evidence="13 14">Ca-7</strain>
    </source>
</reference>
<keyword evidence="3" id="KW-0337">GPI-anchor biosynthesis</keyword>
<keyword evidence="12" id="KW-0732">Signal</keyword>
<keyword evidence="4 11" id="KW-0328">Glycosyltransferase</keyword>
<evidence type="ECO:0000256" key="3">
    <source>
        <dbReference type="ARBA" id="ARBA00022502"/>
    </source>
</evidence>
<evidence type="ECO:0000256" key="2">
    <source>
        <dbReference type="ARBA" id="ARBA00004687"/>
    </source>
</evidence>
<comment type="caution">
    <text evidence="11">Lacks conserved residue(s) required for the propagation of feature annotation.</text>
</comment>
<keyword evidence="9 11" id="KW-0472">Membrane</keyword>